<sequence length="115" mass="12761">MGKTYQMDKTGYVWIDGSSISVFGIDSGSVRPAITKKLIGDQHSKNFIDLVKDRDDIDLFTNEDTTKLANAFEPRDGEARHGIKIGIDEDIDSSLTNADSKCEEDSHGLLRKNNI</sequence>
<reference evidence="1" key="1">
    <citation type="submission" date="2023-04" db="EMBL/GenBank/DDBJ databases">
        <title>Phytophthora lilii NBRC 32176.</title>
        <authorList>
            <person name="Ichikawa N."/>
            <person name="Sato H."/>
            <person name="Tonouchi N."/>
        </authorList>
    </citation>
    <scope>NUCLEOTIDE SEQUENCE</scope>
    <source>
        <strain evidence="1">NBRC 32176</strain>
    </source>
</reference>
<accession>A0A9W6U4V5</accession>
<organism evidence="1 2">
    <name type="scientific">Phytophthora lilii</name>
    <dbReference type="NCBI Taxonomy" id="2077276"/>
    <lineage>
        <taxon>Eukaryota</taxon>
        <taxon>Sar</taxon>
        <taxon>Stramenopiles</taxon>
        <taxon>Oomycota</taxon>
        <taxon>Peronosporomycetes</taxon>
        <taxon>Peronosporales</taxon>
        <taxon>Peronosporaceae</taxon>
        <taxon>Phytophthora</taxon>
    </lineage>
</organism>
<evidence type="ECO:0000313" key="1">
    <source>
        <dbReference type="EMBL" id="GMF25504.1"/>
    </source>
</evidence>
<protein>
    <submittedName>
        <fullName evidence="1">Unnamed protein product</fullName>
    </submittedName>
</protein>
<dbReference type="EMBL" id="BSXW01000557">
    <property type="protein sequence ID" value="GMF25504.1"/>
    <property type="molecule type" value="Genomic_DNA"/>
</dbReference>
<gene>
    <name evidence="1" type="ORF">Plil01_001054300</name>
</gene>
<proteinExistence type="predicted"/>
<comment type="caution">
    <text evidence="1">The sequence shown here is derived from an EMBL/GenBank/DDBJ whole genome shotgun (WGS) entry which is preliminary data.</text>
</comment>
<dbReference type="Proteomes" id="UP001165083">
    <property type="component" value="Unassembled WGS sequence"/>
</dbReference>
<evidence type="ECO:0000313" key="2">
    <source>
        <dbReference type="Proteomes" id="UP001165083"/>
    </source>
</evidence>
<name>A0A9W6U4V5_9STRA</name>
<dbReference type="AlphaFoldDB" id="A0A9W6U4V5"/>
<keyword evidence="2" id="KW-1185">Reference proteome</keyword>